<gene>
    <name evidence="3" type="ORF">B4U80_06887</name>
</gene>
<dbReference type="PANTHER" id="PTHR45957">
    <property type="entry name" value="ANAPHASE-PROMOTING COMPLEX SUBUNIT 2"/>
    <property type="match status" value="1"/>
</dbReference>
<reference evidence="3 4" key="1">
    <citation type="journal article" date="2018" name="Gigascience">
        <title>Genomes of trombidid mites reveal novel predicted allergens and laterally-transferred genes associated with secondary metabolism.</title>
        <authorList>
            <person name="Dong X."/>
            <person name="Chaisiri K."/>
            <person name="Xia D."/>
            <person name="Armstrong S.D."/>
            <person name="Fang Y."/>
            <person name="Donnelly M.J."/>
            <person name="Kadowaki T."/>
            <person name="McGarry J.W."/>
            <person name="Darby A.C."/>
            <person name="Makepeace B.L."/>
        </authorList>
    </citation>
    <scope>NUCLEOTIDE SEQUENCE [LARGE SCALE GENOMIC DNA]</scope>
    <source>
        <strain evidence="3">UoL-UT</strain>
    </source>
</reference>
<feature type="domain" description="Cullin family profile" evidence="2">
    <location>
        <begin position="241"/>
        <end position="363"/>
    </location>
</feature>
<name>A0A443S2L6_9ACAR</name>
<dbReference type="GO" id="GO:0007091">
    <property type="term" value="P:metaphase/anaphase transition of mitotic cell cycle"/>
    <property type="evidence" value="ECO:0007669"/>
    <property type="project" value="TreeGrafter"/>
</dbReference>
<dbReference type="PANTHER" id="PTHR45957:SF1">
    <property type="entry name" value="ANAPHASE-PROMOTING COMPLEX SUBUNIT 2"/>
    <property type="match status" value="1"/>
</dbReference>
<dbReference type="SUPFAM" id="SSF75632">
    <property type="entry name" value="Cullin homology domain"/>
    <property type="match status" value="1"/>
</dbReference>
<dbReference type="PROSITE" id="PS50069">
    <property type="entry name" value="CULLIN_2"/>
    <property type="match status" value="1"/>
</dbReference>
<dbReference type="VEuPathDB" id="VectorBase:LDEU010319"/>
<dbReference type="InterPro" id="IPR044554">
    <property type="entry name" value="ANAPC2"/>
</dbReference>
<keyword evidence="4" id="KW-1185">Reference proteome</keyword>
<proteinExistence type="inferred from homology"/>
<evidence type="ECO:0000313" key="3">
    <source>
        <dbReference type="EMBL" id="RWS21721.1"/>
    </source>
</evidence>
<dbReference type="Gene3D" id="1.20.1310.10">
    <property type="entry name" value="Cullin Repeats"/>
    <property type="match status" value="1"/>
</dbReference>
<dbReference type="InterPro" id="IPR057975">
    <property type="entry name" value="TPR_ANAPC2"/>
</dbReference>
<evidence type="ECO:0000313" key="4">
    <source>
        <dbReference type="Proteomes" id="UP000288716"/>
    </source>
</evidence>
<dbReference type="InterPro" id="IPR016158">
    <property type="entry name" value="Cullin_homology"/>
</dbReference>
<accession>A0A443S2L6</accession>
<dbReference type="GO" id="GO:0070979">
    <property type="term" value="P:protein K11-linked ubiquitination"/>
    <property type="evidence" value="ECO:0007669"/>
    <property type="project" value="TreeGrafter"/>
</dbReference>
<protein>
    <submittedName>
        <fullName evidence="3">Anaphase-promoting complex subunit 2-like protein</fullName>
    </submittedName>
</protein>
<evidence type="ECO:0000256" key="1">
    <source>
        <dbReference type="PROSITE-ProRule" id="PRU00330"/>
    </source>
</evidence>
<comment type="similarity">
    <text evidence="1">Belongs to the cullin family.</text>
</comment>
<evidence type="ECO:0000259" key="2">
    <source>
        <dbReference type="PROSITE" id="PS50069"/>
    </source>
</evidence>
<dbReference type="EMBL" id="NCKV01011118">
    <property type="protein sequence ID" value="RWS21721.1"/>
    <property type="molecule type" value="Genomic_DNA"/>
</dbReference>
<organism evidence="3 4">
    <name type="scientific">Leptotrombidium deliense</name>
    <dbReference type="NCBI Taxonomy" id="299467"/>
    <lineage>
        <taxon>Eukaryota</taxon>
        <taxon>Metazoa</taxon>
        <taxon>Ecdysozoa</taxon>
        <taxon>Arthropoda</taxon>
        <taxon>Chelicerata</taxon>
        <taxon>Arachnida</taxon>
        <taxon>Acari</taxon>
        <taxon>Acariformes</taxon>
        <taxon>Trombidiformes</taxon>
        <taxon>Prostigmata</taxon>
        <taxon>Anystina</taxon>
        <taxon>Parasitengona</taxon>
        <taxon>Trombiculoidea</taxon>
        <taxon>Trombiculidae</taxon>
        <taxon>Leptotrombidium</taxon>
    </lineage>
</organism>
<dbReference type="Pfam" id="PF25773">
    <property type="entry name" value="TPR_ANAPC2"/>
    <property type="match status" value="1"/>
</dbReference>
<dbReference type="Proteomes" id="UP000288716">
    <property type="component" value="Unassembled WGS sequence"/>
</dbReference>
<dbReference type="GO" id="GO:0005680">
    <property type="term" value="C:anaphase-promoting complex"/>
    <property type="evidence" value="ECO:0007669"/>
    <property type="project" value="TreeGrafter"/>
</dbReference>
<dbReference type="STRING" id="299467.A0A443S2L6"/>
<sequence length="393" mass="46042">MAKFLNMNNQSKKLDLLGVVSEDVIASVTHSFIEKKIREKCQGNFDVDCLKKLEERVRVTIIGWLETVFDKHNKQLMKNSEEVLVHFMYETYAQIRTDQMFHIIVEFPESKSALDVFKECLQKCNGYRMKVIKSLKDSFEVRLLRLGATTNDILTAYIQPINSSRILDSSNTIRCIITALTDESSELIPELMKEHHRQLTMQVAIVMTSIWLIIDKKWEPDLVDVPTTPSASKAIRSSDIARILVNVYESKDLFVEEYQRLLVQKFLSNIDCNVDIERRNLELLTLRFGESDLHTCPVTLQDITSSKRLDHRFNSGEIEMHHFKQCRIKCIFWQNSFRNYQRQPNFILDTVELELEFNDRKHSFTVSTIRASIILQFERRQNPLFLSKDIHKS</sequence>
<dbReference type="OrthoDB" id="5581181at2759"/>
<dbReference type="AlphaFoldDB" id="A0A443S2L6"/>
<dbReference type="InterPro" id="IPR036317">
    <property type="entry name" value="Cullin_homology_sf"/>
</dbReference>
<comment type="caution">
    <text evidence="3">The sequence shown here is derived from an EMBL/GenBank/DDBJ whole genome shotgun (WGS) entry which is preliminary data.</text>
</comment>